<dbReference type="Gene3D" id="3.10.20.90">
    <property type="entry name" value="Phosphatidylinositol 3-kinase Catalytic Subunit, Chain A, domain 1"/>
    <property type="match status" value="1"/>
</dbReference>
<dbReference type="Pfam" id="PF21712">
    <property type="entry name" value="RASSF8-10_RA"/>
    <property type="match status" value="1"/>
</dbReference>
<evidence type="ECO:0000259" key="3">
    <source>
        <dbReference type="PROSITE" id="PS50200"/>
    </source>
</evidence>
<dbReference type="EMBL" id="VTPC01001534">
    <property type="protein sequence ID" value="KAF2901622.1"/>
    <property type="molecule type" value="Genomic_DNA"/>
</dbReference>
<reference evidence="4" key="1">
    <citation type="submission" date="2019-08" db="EMBL/GenBank/DDBJ databases">
        <title>The genome of the North American firefly Photinus pyralis.</title>
        <authorList>
            <consortium name="Photinus pyralis genome working group"/>
            <person name="Fallon T.R."/>
            <person name="Sander Lower S.E."/>
            <person name="Weng J.-K."/>
        </authorList>
    </citation>
    <scope>NUCLEOTIDE SEQUENCE</scope>
    <source>
        <strain evidence="4">TRF0915ILg1</strain>
        <tissue evidence="4">Whole body</tissue>
    </source>
</reference>
<evidence type="ECO:0000313" key="5">
    <source>
        <dbReference type="Proteomes" id="UP000801492"/>
    </source>
</evidence>
<dbReference type="OrthoDB" id="10051571at2759"/>
<organism evidence="4 5">
    <name type="scientific">Ignelater luminosus</name>
    <name type="common">Cucubano</name>
    <name type="synonym">Pyrophorus luminosus</name>
    <dbReference type="NCBI Taxonomy" id="2038154"/>
    <lineage>
        <taxon>Eukaryota</taxon>
        <taxon>Metazoa</taxon>
        <taxon>Ecdysozoa</taxon>
        <taxon>Arthropoda</taxon>
        <taxon>Hexapoda</taxon>
        <taxon>Insecta</taxon>
        <taxon>Pterygota</taxon>
        <taxon>Neoptera</taxon>
        <taxon>Endopterygota</taxon>
        <taxon>Coleoptera</taxon>
        <taxon>Polyphaga</taxon>
        <taxon>Elateriformia</taxon>
        <taxon>Elateroidea</taxon>
        <taxon>Elateridae</taxon>
        <taxon>Agrypninae</taxon>
        <taxon>Pyrophorini</taxon>
        <taxon>Ignelater</taxon>
    </lineage>
</organism>
<dbReference type="SUPFAM" id="SSF54236">
    <property type="entry name" value="Ubiquitin-like"/>
    <property type="match status" value="1"/>
</dbReference>
<dbReference type="GO" id="GO:0007165">
    <property type="term" value="P:signal transduction"/>
    <property type="evidence" value="ECO:0007669"/>
    <property type="project" value="InterPro"/>
</dbReference>
<dbReference type="InterPro" id="IPR048944">
    <property type="entry name" value="RASSF8_RA"/>
</dbReference>
<feature type="compositionally biased region" description="Polar residues" evidence="2">
    <location>
        <begin position="172"/>
        <end position="184"/>
    </location>
</feature>
<accession>A0A8K0DDM5</accession>
<protein>
    <recommendedName>
        <fullName evidence="3">Ras-associating domain-containing protein</fullName>
    </recommendedName>
</protein>
<keyword evidence="5" id="KW-1185">Reference proteome</keyword>
<evidence type="ECO:0000256" key="1">
    <source>
        <dbReference type="SAM" id="Coils"/>
    </source>
</evidence>
<proteinExistence type="predicted"/>
<feature type="domain" description="Ras-associating" evidence="3">
    <location>
        <begin position="1"/>
        <end position="82"/>
    </location>
</feature>
<dbReference type="InterPro" id="IPR029071">
    <property type="entry name" value="Ubiquitin-like_domsf"/>
</dbReference>
<feature type="region of interest" description="Disordered" evidence="2">
    <location>
        <begin position="161"/>
        <end position="212"/>
    </location>
</feature>
<dbReference type="InterPro" id="IPR048945">
    <property type="entry name" value="RASSF8/10_RA"/>
</dbReference>
<dbReference type="CDD" id="cd16134">
    <property type="entry name" value="RA_RASSF8"/>
    <property type="match status" value="1"/>
</dbReference>
<sequence>MELKVWVEGIQRIVCGVTENTTCQDVVYALAHATGKSGRFTLIERWRSNERQLAPTENPMKILLKWGEYSNDVQFILQRSDINKNSSSSRPVVSSTSPVCPSTPNRSTELLDKNKCSPEKTKESPERNKEIQKSLTFSGSYHASSDNVGIVKGVPQVRSAQLEVRDGHSSPKKPSQTIVTDISDSPSHRPAIHPPAPPPYRDPPPPTSSVNYDKFKKNLVQEPHKVSQNKIEHNNKMDYKVEESVLYNTQYRELVSLVNYQREKLTTQQADLSKFDAEIVYWEGKEREKQFQLDFVAQEVHNISNTNRINNEQIQALSYVEEESEIVKQQEKTLKSEITLLRSKLANCETELLQCKNKIRLVMEELQLEQRAQSRRNDSRKQLEKSFLIEVERLQKEIEIAKQSTELHHLTAETLKKEVAALELAIIEKKKQLEHLVHEMKEANLQSLSIAPPDELRHVFEGPNRAGSTRKMIGSPRQLENAVPTNKNPHGVWV</sequence>
<gene>
    <name evidence="4" type="ORF">ILUMI_04562</name>
</gene>
<feature type="coiled-coil region" evidence="1">
    <location>
        <begin position="412"/>
        <end position="446"/>
    </location>
</feature>
<dbReference type="AlphaFoldDB" id="A0A8K0DDM5"/>
<dbReference type="PANTHER" id="PTHR15286:SF6">
    <property type="entry name" value="GH01133P"/>
    <property type="match status" value="1"/>
</dbReference>
<dbReference type="PROSITE" id="PS50200">
    <property type="entry name" value="RA"/>
    <property type="match status" value="1"/>
</dbReference>
<dbReference type="InterPro" id="IPR033593">
    <property type="entry name" value="N-RASSF"/>
</dbReference>
<dbReference type="PANTHER" id="PTHR15286">
    <property type="entry name" value="RAS-ASSOCIATING DOMAIN CONTAINING PROTEIN"/>
    <property type="match status" value="1"/>
</dbReference>
<feature type="region of interest" description="Disordered" evidence="2">
    <location>
        <begin position="84"/>
        <end position="130"/>
    </location>
</feature>
<keyword evidence="1" id="KW-0175">Coiled coil</keyword>
<comment type="caution">
    <text evidence="4">The sequence shown here is derived from an EMBL/GenBank/DDBJ whole genome shotgun (WGS) entry which is preliminary data.</text>
</comment>
<feature type="compositionally biased region" description="Pro residues" evidence="2">
    <location>
        <begin position="192"/>
        <end position="207"/>
    </location>
</feature>
<dbReference type="SMART" id="SM00314">
    <property type="entry name" value="RA"/>
    <property type="match status" value="1"/>
</dbReference>
<feature type="compositionally biased region" description="Basic and acidic residues" evidence="2">
    <location>
        <begin position="109"/>
        <end position="130"/>
    </location>
</feature>
<dbReference type="Proteomes" id="UP000801492">
    <property type="component" value="Unassembled WGS sequence"/>
</dbReference>
<evidence type="ECO:0000256" key="2">
    <source>
        <dbReference type="SAM" id="MobiDB-lite"/>
    </source>
</evidence>
<name>A0A8K0DDM5_IGNLU</name>
<evidence type="ECO:0000313" key="4">
    <source>
        <dbReference type="EMBL" id="KAF2901622.1"/>
    </source>
</evidence>
<dbReference type="InterPro" id="IPR000159">
    <property type="entry name" value="RA_dom"/>
</dbReference>
<feature type="compositionally biased region" description="Low complexity" evidence="2">
    <location>
        <begin position="86"/>
        <end position="104"/>
    </location>
</feature>